<feature type="disulfide bond" evidence="13">
    <location>
        <begin position="15"/>
        <end position="41"/>
    </location>
</feature>
<reference evidence="16" key="1">
    <citation type="submission" date="2019-12" db="EMBL/GenBank/DDBJ databases">
        <title>Genome sequencing and annotation of Brassica cretica.</title>
        <authorList>
            <person name="Studholme D.J."/>
            <person name="Sarris P.F."/>
        </authorList>
    </citation>
    <scope>NUCLEOTIDE SEQUENCE</scope>
    <source>
        <strain evidence="16">PFS-001/15</strain>
        <tissue evidence="16">Leaf</tissue>
    </source>
</reference>
<dbReference type="GO" id="GO:0140825">
    <property type="term" value="F:lactoperoxidase activity"/>
    <property type="evidence" value="ECO:0007669"/>
    <property type="project" value="UniProtKB-EC"/>
</dbReference>
<dbReference type="Pfam" id="PF00141">
    <property type="entry name" value="peroxidase"/>
    <property type="match status" value="1"/>
</dbReference>
<evidence type="ECO:0000256" key="11">
    <source>
        <dbReference type="ARBA" id="ARBA00023180"/>
    </source>
</evidence>
<feature type="binding site" evidence="12">
    <location>
        <position position="64"/>
    </location>
    <ligand>
        <name>Ca(2+)</name>
        <dbReference type="ChEBI" id="CHEBI:29108"/>
        <label>2</label>
    </ligand>
</feature>
<organism evidence="16 17">
    <name type="scientific">Brassica cretica</name>
    <name type="common">Mustard</name>
    <dbReference type="NCBI Taxonomy" id="69181"/>
    <lineage>
        <taxon>Eukaryota</taxon>
        <taxon>Viridiplantae</taxon>
        <taxon>Streptophyta</taxon>
        <taxon>Embryophyta</taxon>
        <taxon>Tracheophyta</taxon>
        <taxon>Spermatophyta</taxon>
        <taxon>Magnoliopsida</taxon>
        <taxon>eudicotyledons</taxon>
        <taxon>Gunneridae</taxon>
        <taxon>Pentapetalae</taxon>
        <taxon>rosids</taxon>
        <taxon>malvids</taxon>
        <taxon>Brassicales</taxon>
        <taxon>Brassicaceae</taxon>
        <taxon>Brassiceae</taxon>
        <taxon>Brassica</taxon>
    </lineage>
</organism>
<evidence type="ECO:0000313" key="16">
    <source>
        <dbReference type="EMBL" id="KAF2582557.1"/>
    </source>
</evidence>
<dbReference type="PANTHER" id="PTHR31388">
    <property type="entry name" value="PEROXIDASE 72-RELATED"/>
    <property type="match status" value="1"/>
</dbReference>
<evidence type="ECO:0000256" key="2">
    <source>
        <dbReference type="ARBA" id="ARBA00002322"/>
    </source>
</evidence>
<evidence type="ECO:0000256" key="5">
    <source>
        <dbReference type="ARBA" id="ARBA00022617"/>
    </source>
</evidence>
<accession>A0A8S9JMB7</accession>
<feature type="binding site" evidence="12">
    <location>
        <position position="56"/>
    </location>
    <ligand>
        <name>Ca(2+)</name>
        <dbReference type="ChEBI" id="CHEBI:29108"/>
        <label>2</label>
    </ligand>
</feature>
<dbReference type="GO" id="GO:0006979">
    <property type="term" value="P:response to oxidative stress"/>
    <property type="evidence" value="ECO:0007669"/>
    <property type="project" value="InterPro"/>
</dbReference>
<comment type="catalytic activity">
    <reaction evidence="1">
        <text>2 a phenolic donor + H2O2 = 2 a phenolic radical donor + 2 H2O</text>
        <dbReference type="Rhea" id="RHEA:56136"/>
        <dbReference type="ChEBI" id="CHEBI:15377"/>
        <dbReference type="ChEBI" id="CHEBI:16240"/>
        <dbReference type="ChEBI" id="CHEBI:139520"/>
        <dbReference type="ChEBI" id="CHEBI:139521"/>
        <dbReference type="EC" id="1.11.1.7"/>
    </reaction>
</comment>
<dbReference type="CDD" id="cd12195">
    <property type="entry name" value="CIPK_C"/>
    <property type="match status" value="1"/>
</dbReference>
<keyword evidence="7 12" id="KW-0106">Calcium</keyword>
<protein>
    <recommendedName>
        <fullName evidence="3">peroxidase</fullName>
        <ecNumber evidence="3">1.11.1.7</ecNumber>
    </recommendedName>
</protein>
<dbReference type="GO" id="GO:0020037">
    <property type="term" value="F:heme binding"/>
    <property type="evidence" value="ECO:0007669"/>
    <property type="project" value="InterPro"/>
</dbReference>
<feature type="binding site" description="axial binding residue" evidence="12">
    <location>
        <position position="8"/>
    </location>
    <ligand>
        <name>heme b</name>
        <dbReference type="ChEBI" id="CHEBI:60344"/>
    </ligand>
    <ligandPart>
        <name>Fe</name>
        <dbReference type="ChEBI" id="CHEBI:18248"/>
    </ligandPart>
</feature>
<keyword evidence="8" id="KW-0560">Oxidoreductase</keyword>
<comment type="caution">
    <text evidence="16">The sequence shown here is derived from an EMBL/GenBank/DDBJ whole genome shotgun (WGS) entry which is preliminary data.</text>
</comment>
<gene>
    <name evidence="16" type="ORF">F2Q68_00000882</name>
</gene>
<dbReference type="Gene3D" id="1.10.420.10">
    <property type="entry name" value="Peroxidase, domain 2"/>
    <property type="match status" value="1"/>
</dbReference>
<evidence type="ECO:0000256" key="7">
    <source>
        <dbReference type="ARBA" id="ARBA00022837"/>
    </source>
</evidence>
<keyword evidence="11" id="KW-0325">Glycoprotein</keyword>
<dbReference type="SUPFAM" id="SSF48113">
    <property type="entry name" value="Heme-dependent peroxidases"/>
    <property type="match status" value="1"/>
</dbReference>
<dbReference type="PANTHER" id="PTHR31388:SF144">
    <property type="entry name" value="PEROXIDASE 67-RELATED"/>
    <property type="match status" value="1"/>
</dbReference>
<evidence type="ECO:0000256" key="13">
    <source>
        <dbReference type="PIRSR" id="PIRSR600823-5"/>
    </source>
</evidence>
<dbReference type="EC" id="1.11.1.7" evidence="3"/>
<feature type="binding site" evidence="12">
    <location>
        <position position="59"/>
    </location>
    <ligand>
        <name>Ca(2+)</name>
        <dbReference type="ChEBI" id="CHEBI:29108"/>
        <label>2</label>
    </ligand>
</feature>
<keyword evidence="6 12" id="KW-0479">Metal-binding</keyword>
<dbReference type="Gene3D" id="3.30.310.80">
    <property type="entry name" value="Kinase associated domain 1, KA1"/>
    <property type="match status" value="1"/>
</dbReference>
<evidence type="ECO:0000259" key="15">
    <source>
        <dbReference type="PROSITE" id="PS50873"/>
    </source>
</evidence>
<sequence>MVALSGAHTIGQARCVTFRDRIYNESNNIELSFALYRQRSCSADSGSSDNNEVTLDVHTPGRFDLNYYRQLLNHRGLLTSDQVLYSGGSTDSLVVSYSRSLNAFYRDFVRGMVKMGDIKPLTGSNVFIYVSVSPHSCHISSTILSETSKKELQGRQRDLHVSVNHSNKIPRQREISWIALFIFASQVIISKLEEVAERLKLSVRKREAGLFKLERVKEGRKGVVSMDAAEIFQVTPTFHMVEVKKHCSF</sequence>
<dbReference type="InterPro" id="IPR010255">
    <property type="entry name" value="Haem_peroxidase_sf"/>
</dbReference>
<evidence type="ECO:0000256" key="14">
    <source>
        <dbReference type="RuleBase" id="RU004241"/>
    </source>
</evidence>
<keyword evidence="4" id="KW-0575">Peroxidase</keyword>
<evidence type="ECO:0000256" key="8">
    <source>
        <dbReference type="ARBA" id="ARBA00023002"/>
    </source>
</evidence>
<evidence type="ECO:0000256" key="10">
    <source>
        <dbReference type="ARBA" id="ARBA00023157"/>
    </source>
</evidence>
<name>A0A8S9JMB7_BRACR</name>
<evidence type="ECO:0000256" key="4">
    <source>
        <dbReference type="ARBA" id="ARBA00022559"/>
    </source>
</evidence>
<dbReference type="AlphaFoldDB" id="A0A8S9JMB7"/>
<proteinExistence type="inferred from homology"/>
<evidence type="ECO:0000256" key="12">
    <source>
        <dbReference type="PIRSR" id="PIRSR600823-3"/>
    </source>
</evidence>
<comment type="cofactor">
    <cofactor evidence="12">
        <name>Ca(2+)</name>
        <dbReference type="ChEBI" id="CHEBI:29108"/>
    </cofactor>
    <text evidence="12">Binds 2 calcium ions per subunit.</text>
</comment>
<evidence type="ECO:0000256" key="3">
    <source>
        <dbReference type="ARBA" id="ARBA00012313"/>
    </source>
</evidence>
<keyword evidence="9 12" id="KW-0408">Iron</keyword>
<dbReference type="PRINTS" id="PR00461">
    <property type="entry name" value="PLPEROXIDASE"/>
</dbReference>
<dbReference type="Proteomes" id="UP000712281">
    <property type="component" value="Unassembled WGS sequence"/>
</dbReference>
<dbReference type="InterPro" id="IPR002016">
    <property type="entry name" value="Haem_peroxidase"/>
</dbReference>
<feature type="domain" description="Plant heme peroxidase family profile" evidence="15">
    <location>
        <begin position="1"/>
        <end position="141"/>
    </location>
</feature>
<comment type="similarity">
    <text evidence="14">Belongs to the peroxidase family.</text>
</comment>
<keyword evidence="5" id="KW-0349">Heme</keyword>
<comment type="cofactor">
    <cofactor evidence="12">
        <name>heme b</name>
        <dbReference type="ChEBI" id="CHEBI:60344"/>
    </cofactor>
    <text evidence="12">Binds 1 heme b (iron(II)-protoporphyrin IX) group per subunit.</text>
</comment>
<dbReference type="GO" id="GO:0046872">
    <property type="term" value="F:metal ion binding"/>
    <property type="evidence" value="ECO:0007669"/>
    <property type="project" value="UniProtKB-KW"/>
</dbReference>
<evidence type="ECO:0000313" key="17">
    <source>
        <dbReference type="Proteomes" id="UP000712281"/>
    </source>
</evidence>
<keyword evidence="10 13" id="KW-1015">Disulfide bond</keyword>
<dbReference type="Gene3D" id="1.10.520.10">
    <property type="match status" value="1"/>
</dbReference>
<dbReference type="PROSITE" id="PS50873">
    <property type="entry name" value="PEROXIDASE_4"/>
    <property type="match status" value="1"/>
</dbReference>
<comment type="function">
    <text evidence="2">Removal of H(2)O(2), oxidation of toxic reductants, biosynthesis and degradation of lignin, suberization, auxin catabolism, response to environmental stresses such as wounding, pathogen attack and oxidative stress. These functions might be dependent on each isozyme/isoform in each plant tissue.</text>
</comment>
<evidence type="ECO:0000256" key="1">
    <source>
        <dbReference type="ARBA" id="ARBA00000189"/>
    </source>
</evidence>
<dbReference type="InterPro" id="IPR000823">
    <property type="entry name" value="Peroxidase_pln"/>
</dbReference>
<evidence type="ECO:0000256" key="6">
    <source>
        <dbReference type="ARBA" id="ARBA00022723"/>
    </source>
</evidence>
<feature type="binding site" evidence="12">
    <location>
        <position position="9"/>
    </location>
    <ligand>
        <name>Ca(2+)</name>
        <dbReference type="ChEBI" id="CHEBI:29108"/>
        <label>2</label>
    </ligand>
</feature>
<dbReference type="EMBL" id="QGKW02001660">
    <property type="protein sequence ID" value="KAF2582557.1"/>
    <property type="molecule type" value="Genomic_DNA"/>
</dbReference>
<dbReference type="FunFam" id="1.10.420.10:FF:000006">
    <property type="entry name" value="Peroxidase"/>
    <property type="match status" value="1"/>
</dbReference>
<evidence type="ECO:0000256" key="9">
    <source>
        <dbReference type="ARBA" id="ARBA00023004"/>
    </source>
</evidence>